<accession>X1LTK5</accession>
<name>X1LTK5_9ZZZZ</name>
<dbReference type="EMBL" id="BARV01012888">
    <property type="protein sequence ID" value="GAI09136.1"/>
    <property type="molecule type" value="Genomic_DNA"/>
</dbReference>
<proteinExistence type="predicted"/>
<dbReference type="AlphaFoldDB" id="X1LTK5"/>
<evidence type="ECO:0000313" key="1">
    <source>
        <dbReference type="EMBL" id="GAI09136.1"/>
    </source>
</evidence>
<comment type="caution">
    <text evidence="1">The sequence shown here is derived from an EMBL/GenBank/DDBJ whole genome shotgun (WGS) entry which is preliminary data.</text>
</comment>
<feature type="non-terminal residue" evidence="1">
    <location>
        <position position="1"/>
    </location>
</feature>
<gene>
    <name evidence="1" type="ORF">S06H3_23629</name>
</gene>
<protein>
    <submittedName>
        <fullName evidence="1">Uncharacterized protein</fullName>
    </submittedName>
</protein>
<organism evidence="1">
    <name type="scientific">marine sediment metagenome</name>
    <dbReference type="NCBI Taxonomy" id="412755"/>
    <lineage>
        <taxon>unclassified sequences</taxon>
        <taxon>metagenomes</taxon>
        <taxon>ecological metagenomes</taxon>
    </lineage>
</organism>
<dbReference type="InterPro" id="IPR011010">
    <property type="entry name" value="DNA_brk_join_enz"/>
</dbReference>
<dbReference type="SUPFAM" id="SSF56349">
    <property type="entry name" value="DNA breaking-rejoining enzymes"/>
    <property type="match status" value="1"/>
</dbReference>
<reference evidence="1" key="1">
    <citation type="journal article" date="2014" name="Front. Microbiol.">
        <title>High frequency of phylogenetically diverse reductive dehalogenase-homologous genes in deep subseafloor sedimentary metagenomes.</title>
        <authorList>
            <person name="Kawai M."/>
            <person name="Futagami T."/>
            <person name="Toyoda A."/>
            <person name="Takaki Y."/>
            <person name="Nishi S."/>
            <person name="Hori S."/>
            <person name="Arai W."/>
            <person name="Tsubouchi T."/>
            <person name="Morono Y."/>
            <person name="Uchiyama I."/>
            <person name="Ito T."/>
            <person name="Fujiyama A."/>
            <person name="Inagaki F."/>
            <person name="Takami H."/>
        </authorList>
    </citation>
    <scope>NUCLEOTIDE SEQUENCE</scope>
    <source>
        <strain evidence="1">Expedition CK06-06</strain>
    </source>
</reference>
<sequence length="75" mass="8696">KEACTVDSVIYIIAERVVWELTFGHGWRQIEVRRITAGDVRSIRDGIIWCRGKERDEDTPLLPETQELLQQLADT</sequence>
<dbReference type="GO" id="GO:0003677">
    <property type="term" value="F:DNA binding"/>
    <property type="evidence" value="ECO:0007669"/>
    <property type="project" value="InterPro"/>
</dbReference>